<gene>
    <name evidence="8" type="primary">ppsE</name>
    <name evidence="8" type="ORF">BSF38_03893</name>
</gene>
<dbReference type="KEGG" id="pbor:BSF38_03893"/>
<feature type="region of interest" description="Disordered" evidence="5">
    <location>
        <begin position="1115"/>
        <end position="1145"/>
    </location>
</feature>
<dbReference type="Pfam" id="PF14765">
    <property type="entry name" value="PS-DH"/>
    <property type="match status" value="1"/>
</dbReference>
<dbReference type="PROSITE" id="PS00606">
    <property type="entry name" value="KS3_1"/>
    <property type="match status" value="1"/>
</dbReference>
<dbReference type="InterPro" id="IPR014030">
    <property type="entry name" value="Ketoacyl_synth_N"/>
</dbReference>
<dbReference type="SMART" id="SM00827">
    <property type="entry name" value="PKS_AT"/>
    <property type="match status" value="1"/>
</dbReference>
<evidence type="ECO:0000313" key="8">
    <source>
        <dbReference type="EMBL" id="APW62354.1"/>
    </source>
</evidence>
<feature type="compositionally biased region" description="Basic residues" evidence="5">
    <location>
        <begin position="21"/>
        <end position="30"/>
    </location>
</feature>
<dbReference type="OrthoDB" id="219272at2"/>
<dbReference type="InterPro" id="IPR049551">
    <property type="entry name" value="PKS_DH_C"/>
</dbReference>
<dbReference type="Gene3D" id="3.10.129.110">
    <property type="entry name" value="Polyketide synthase dehydratase"/>
    <property type="match status" value="1"/>
</dbReference>
<dbReference type="GO" id="GO:0006633">
    <property type="term" value="P:fatty acid biosynthetic process"/>
    <property type="evidence" value="ECO:0007669"/>
    <property type="project" value="InterPro"/>
</dbReference>
<dbReference type="InterPro" id="IPR014043">
    <property type="entry name" value="Acyl_transferase_dom"/>
</dbReference>
<feature type="active site" description="Proton acceptor; for dehydratase activity" evidence="4">
    <location>
        <position position="1176"/>
    </location>
</feature>
<dbReference type="InterPro" id="IPR018201">
    <property type="entry name" value="Ketoacyl_synth_AS"/>
</dbReference>
<dbReference type="PROSITE" id="PS52019">
    <property type="entry name" value="PKS_MFAS_DH"/>
    <property type="match status" value="1"/>
</dbReference>
<feature type="compositionally biased region" description="Basic and acidic residues" evidence="5">
    <location>
        <begin position="1294"/>
        <end position="1303"/>
    </location>
</feature>
<dbReference type="Pfam" id="PF00698">
    <property type="entry name" value="Acyl_transf_1"/>
    <property type="match status" value="1"/>
</dbReference>
<reference evidence="9" key="1">
    <citation type="submission" date="2016-12" db="EMBL/GenBank/DDBJ databases">
        <title>Comparative genomics of four Isosphaeraceae planctomycetes: a common pool of plasmids and glycoside hydrolase genes.</title>
        <authorList>
            <person name="Ivanova A."/>
        </authorList>
    </citation>
    <scope>NUCLEOTIDE SEQUENCE [LARGE SCALE GENOMIC DNA]</scope>
    <source>
        <strain evidence="9">PX4</strain>
    </source>
</reference>
<dbReference type="Gene3D" id="3.40.47.10">
    <property type="match status" value="1"/>
</dbReference>
<dbReference type="GO" id="GO:0000287">
    <property type="term" value="F:magnesium ion binding"/>
    <property type="evidence" value="ECO:0007669"/>
    <property type="project" value="InterPro"/>
</dbReference>
<evidence type="ECO:0000256" key="3">
    <source>
        <dbReference type="ARBA" id="ARBA00022679"/>
    </source>
</evidence>
<dbReference type="PANTHER" id="PTHR43074:SF1">
    <property type="entry name" value="BETA-KETOACYL SYNTHASE FAMILY PROTEIN-RELATED"/>
    <property type="match status" value="1"/>
</dbReference>
<dbReference type="InterPro" id="IPR016036">
    <property type="entry name" value="Malonyl_transacylase_ACP-bd"/>
</dbReference>
<dbReference type="STRING" id="1387353.BSF38_03893"/>
<organism evidence="8 9">
    <name type="scientific">Paludisphaera borealis</name>
    <dbReference type="NCBI Taxonomy" id="1387353"/>
    <lineage>
        <taxon>Bacteria</taxon>
        <taxon>Pseudomonadati</taxon>
        <taxon>Planctomycetota</taxon>
        <taxon>Planctomycetia</taxon>
        <taxon>Isosphaerales</taxon>
        <taxon>Isosphaeraceae</taxon>
        <taxon>Paludisphaera</taxon>
    </lineage>
</organism>
<dbReference type="SUPFAM" id="SSF56214">
    <property type="entry name" value="4'-phosphopantetheinyl transferase"/>
    <property type="match status" value="1"/>
</dbReference>
<dbReference type="InterPro" id="IPR016035">
    <property type="entry name" value="Acyl_Trfase/lysoPLipase"/>
</dbReference>
<dbReference type="InterPro" id="IPR014031">
    <property type="entry name" value="Ketoacyl_synth_C"/>
</dbReference>
<dbReference type="SUPFAM" id="SSF53901">
    <property type="entry name" value="Thiolase-like"/>
    <property type="match status" value="1"/>
</dbReference>
<feature type="domain" description="PKS/mFAS DH" evidence="7">
    <location>
        <begin position="1144"/>
        <end position="1447"/>
    </location>
</feature>
<dbReference type="EC" id="2.3.1.41" evidence="8"/>
<feature type="region of interest" description="Disordered" evidence="5">
    <location>
        <begin position="1281"/>
        <end position="1303"/>
    </location>
</feature>
<evidence type="ECO:0000256" key="4">
    <source>
        <dbReference type="PROSITE-ProRule" id="PRU01363"/>
    </source>
</evidence>
<keyword evidence="9" id="KW-1185">Reference proteome</keyword>
<dbReference type="InterPro" id="IPR020841">
    <property type="entry name" value="PKS_Beta-ketoAc_synthase_dom"/>
</dbReference>
<sequence>MFDLSSNDSDRTTGRTEFNRRSRLSPHKHMPRDGQAASNAVAIIGMSCLFPGAEGLDAFWRNILGKVDAVTDPPPEARETGQYFDPDSHEGDRVYCKRGGYLGSLAAFDPLSHGIPPVAVGGEPDQWLSLQLARDALADAGCLRMDEAVRRKTAVILGKGTYLNGGNAIAVQHGLVVNQTLEILKTLRPEYTDDQIEALRRELKQALPPFNPETMPGLVPNIIVGRIANRLDLMGPTYTVDAACASSLIAVQQAMRCLVSGECDVALAGGSQVWIPMPTLSIFCQLGALSRTQRIRPFDEEADGTLLGEGIGMIVLKRLRDAERDQDRIYAVIRGVGVASDGRGLSVMAPRVEGEELALRRAYEAAGVSPRTVGLIEAHGTGTPVGDVVELQALTRVFGTREGDLPRCALGTVKSMISHTIPAAGVAGIIKTALSLYHKILPPTLHCERPNPKLELEQTPFYLNSETRPWIQGSLEPRRAGVNAFGFGGINAHAVLEEHSDPLRAASSDPAAKDLSNHLPAWDSEVCLLGAESPAELLEEVQRLARRLDSAGDVAAGTIRLADLAFTLNQDLMTSGAAAPCRLALVASSMPDLREKLDRAAKKLATAGGCRQIRDVSGVYFAAEPLAREGKLAFLFPGEGSQYPNMLADLCLHFPEVRECFDQIDRVYFDHPRGYVPSDHIFPRPASSRSGEIRVEERLWEIAGAVEAVLTANQAELTLMSGLGLRPDVIVGHSTGEFSALRAAGIFDPDKEEFFELSLKLYQNYEEASRVGLPRAVLLAVGADRERVEAIAREAEGEIYVAMDNCPHQAVLVGGNEVSDRALAIVRKQGFLSEQLNFDRAYHTPLFAPYVDHLRQIFEEAQIRPARVPIYSCTTAAPYPDDPAAIRKLMVDHWLLPVEFRRTIETLYDDGVRIFVEVGPRGNLSSFVDDILRGRRFCAVPANVQRRSGIMQLNHLVAILTAHGVDMDLRYLYRRRHVKRVDLDSSSAAASQPPSRAPMKLTTGFPAMRVSAEFASRLRADAPVPRNQPLSTPRRLQDAGAAIDEPSASIGECPAPERAASSVPIHTNGHAPVSPSKPVVPSQASNGSMGSPMIQDFLRTMNEYLVVQDRVMQDGLGSGDRTAVEPEPSTRTTTPDRSPKKSPFPLLGEVVSGKTREELIARRVFDPAIDFYLRDHTLGRDVSRTDPDLLALPVMPLTMSMEVMAEAASFLAPGRKVVGFRNLRAFRWIAFDEGPQELQVTARRQPGDFDRVAVQIRNLTEDRRGDSPPASPAIEASVMLADSYPPRPPGESTAPRDGRPSRLRPERLYSDVMFHGPSWQGVASIERVADDGSLARLRVLPFDGLLDGRPNPDFVLDPMLLDAAGQVIGFWTAEHLTTGKVIFPSGLESLEIYGPNLAPGAMPMCEATIRLEGDRRLRSDIEIVARDGLLLRLAGWEDWRFDLPATFHPLILPTRGDISEPWPDPVESFPSPRFFACRRLCTSLPADLGLWRRVWAHQVLSRAEREEFRRMAAPEIRQLEWLVGRTAAKEAARDLLRSHLGLEPPLADIEIRQDERGRLMVDGAWAGELNGDLVVSISLDAHLAVALAGLLPAPVELECDGGSYVGIHTESSRARREEAGEPVLSEAELRLLRDRPLDRLEEWWFRCQCAKKAVANALGERTTDALWSISIAGVAPEMEAVFVRLTDRLAKAHPRLAAAPLVVFTSVHDRSVVATTLCQGAGSADVLAVAGTDREIG</sequence>
<dbReference type="Proteomes" id="UP000186309">
    <property type="component" value="Chromosome"/>
</dbReference>
<dbReference type="Pfam" id="PF16197">
    <property type="entry name" value="KAsynt_C_assoc"/>
    <property type="match status" value="1"/>
</dbReference>
<dbReference type="GO" id="GO:0008897">
    <property type="term" value="F:holo-[acyl-carrier-protein] synthase activity"/>
    <property type="evidence" value="ECO:0007669"/>
    <property type="project" value="InterPro"/>
</dbReference>
<feature type="compositionally biased region" description="Low complexity" evidence="5">
    <location>
        <begin position="1072"/>
        <end position="1082"/>
    </location>
</feature>
<dbReference type="CDD" id="cd00833">
    <property type="entry name" value="PKS"/>
    <property type="match status" value="1"/>
</dbReference>
<dbReference type="GO" id="GO:0004315">
    <property type="term" value="F:3-oxoacyl-[acyl-carrier-protein] synthase activity"/>
    <property type="evidence" value="ECO:0007669"/>
    <property type="project" value="UniProtKB-EC"/>
</dbReference>
<dbReference type="SMART" id="SM00825">
    <property type="entry name" value="PKS_KS"/>
    <property type="match status" value="1"/>
</dbReference>
<feature type="compositionally biased region" description="Basic and acidic residues" evidence="5">
    <location>
        <begin position="8"/>
        <end position="20"/>
    </location>
</feature>
<accession>A0A1U7CTT7</accession>
<proteinExistence type="predicted"/>
<feature type="compositionally biased region" description="Low complexity" evidence="5">
    <location>
        <begin position="1125"/>
        <end position="1136"/>
    </location>
</feature>
<dbReference type="EMBL" id="CP019082">
    <property type="protein sequence ID" value="APW62354.1"/>
    <property type="molecule type" value="Genomic_DNA"/>
</dbReference>
<dbReference type="SUPFAM" id="SSF52151">
    <property type="entry name" value="FabD/lysophospholipase-like"/>
    <property type="match status" value="1"/>
</dbReference>
<dbReference type="PROSITE" id="PS52004">
    <property type="entry name" value="KS3_2"/>
    <property type="match status" value="1"/>
</dbReference>
<dbReference type="InterPro" id="IPR052568">
    <property type="entry name" value="PKS-FAS_Synthase"/>
</dbReference>
<dbReference type="InterPro" id="IPR037143">
    <property type="entry name" value="4-PPantetheinyl_Trfase_dom_sf"/>
</dbReference>
<dbReference type="InterPro" id="IPR032821">
    <property type="entry name" value="PKS_assoc"/>
</dbReference>
<dbReference type="Pfam" id="PF00109">
    <property type="entry name" value="ketoacyl-synt"/>
    <property type="match status" value="1"/>
</dbReference>
<dbReference type="PANTHER" id="PTHR43074">
    <property type="entry name" value="OMEGA-3 POLYUNSATURATED FATTY ACID SYNTHASE PFAB-RELATED"/>
    <property type="match status" value="1"/>
</dbReference>
<feature type="region of interest" description="Disordered" evidence="5">
    <location>
        <begin position="1"/>
        <end position="33"/>
    </location>
</feature>
<keyword evidence="8" id="KW-0012">Acyltransferase</keyword>
<dbReference type="InterPro" id="IPR042104">
    <property type="entry name" value="PKS_dehydratase_sf"/>
</dbReference>
<dbReference type="InterPro" id="IPR049900">
    <property type="entry name" value="PKS_mFAS_DH"/>
</dbReference>
<feature type="region of interest" description="N-terminal hotdog fold" evidence="4">
    <location>
        <begin position="1144"/>
        <end position="1283"/>
    </location>
</feature>
<protein>
    <submittedName>
        <fullName evidence="8">Phthiocerol/phenolphthiocerol synthesis polyketide synthase type I PpsE</fullName>
        <ecNumber evidence="8">2.3.1.41</ecNumber>
    </submittedName>
</protein>
<dbReference type="Pfam" id="PF02801">
    <property type="entry name" value="Ketoacyl-synt_C"/>
    <property type="match status" value="1"/>
</dbReference>
<dbReference type="Gene3D" id="3.30.70.250">
    <property type="entry name" value="Malonyl-CoA ACP transacylase, ACP-binding"/>
    <property type="match status" value="1"/>
</dbReference>
<evidence type="ECO:0000313" key="9">
    <source>
        <dbReference type="Proteomes" id="UP000186309"/>
    </source>
</evidence>
<evidence type="ECO:0000256" key="5">
    <source>
        <dbReference type="SAM" id="MobiDB-lite"/>
    </source>
</evidence>
<feature type="domain" description="Ketosynthase family 3 (KS3)" evidence="6">
    <location>
        <begin position="38"/>
        <end position="498"/>
    </location>
</feature>
<evidence type="ECO:0000259" key="6">
    <source>
        <dbReference type="PROSITE" id="PS52004"/>
    </source>
</evidence>
<dbReference type="InterPro" id="IPR001227">
    <property type="entry name" value="Ac_transferase_dom_sf"/>
</dbReference>
<name>A0A1U7CTT7_9BACT</name>
<evidence type="ECO:0000256" key="2">
    <source>
        <dbReference type="ARBA" id="ARBA00022553"/>
    </source>
</evidence>
<keyword evidence="3 8" id="KW-0808">Transferase</keyword>
<feature type="active site" description="Proton donor; for dehydratase activity" evidence="4">
    <location>
        <position position="1362"/>
    </location>
</feature>
<dbReference type="Gene3D" id="3.30.70.3290">
    <property type="match status" value="1"/>
</dbReference>
<feature type="region of interest" description="C-terminal hotdog fold" evidence="4">
    <location>
        <begin position="1300"/>
        <end position="1447"/>
    </location>
</feature>
<dbReference type="InterPro" id="IPR016039">
    <property type="entry name" value="Thiolase-like"/>
</dbReference>
<dbReference type="SUPFAM" id="SSF55048">
    <property type="entry name" value="Probable ACP-binding domain of malonyl-CoA ACP transacylase"/>
    <property type="match status" value="1"/>
</dbReference>
<dbReference type="Gene3D" id="3.40.366.10">
    <property type="entry name" value="Malonyl-Coenzyme A Acyl Carrier Protein, domain 2"/>
    <property type="match status" value="1"/>
</dbReference>
<dbReference type="Gene3D" id="3.90.470.20">
    <property type="entry name" value="4'-phosphopantetheinyl transferase domain"/>
    <property type="match status" value="1"/>
</dbReference>
<evidence type="ECO:0000256" key="1">
    <source>
        <dbReference type="ARBA" id="ARBA00022450"/>
    </source>
</evidence>
<keyword evidence="2" id="KW-0597">Phosphoprotein</keyword>
<evidence type="ECO:0000259" key="7">
    <source>
        <dbReference type="PROSITE" id="PS52019"/>
    </source>
</evidence>
<keyword evidence="1" id="KW-0596">Phosphopantetheine</keyword>
<feature type="region of interest" description="Disordered" evidence="5">
    <location>
        <begin position="1068"/>
        <end position="1088"/>
    </location>
</feature>